<feature type="transmembrane region" description="Helical" evidence="1">
    <location>
        <begin position="95"/>
        <end position="117"/>
    </location>
</feature>
<evidence type="ECO:0000313" key="2">
    <source>
        <dbReference type="EMBL" id="OAS89145.1"/>
    </source>
</evidence>
<feature type="transmembrane region" description="Helical" evidence="1">
    <location>
        <begin position="70"/>
        <end position="89"/>
    </location>
</feature>
<dbReference type="RefSeq" id="WP_066324107.1">
    <property type="nucleotide sequence ID" value="NZ_LWSG01000001.1"/>
</dbReference>
<evidence type="ECO:0000256" key="1">
    <source>
        <dbReference type="SAM" id="Phobius"/>
    </source>
</evidence>
<dbReference type="Proteomes" id="UP000078534">
    <property type="component" value="Unassembled WGS sequence"/>
</dbReference>
<dbReference type="OrthoDB" id="1683771at2"/>
<comment type="caution">
    <text evidence="2">The sequence shown here is derived from an EMBL/GenBank/DDBJ whole genome shotgun (WGS) entry which is preliminary data.</text>
</comment>
<dbReference type="EMBL" id="LWSG01000001">
    <property type="protein sequence ID" value="OAS89145.1"/>
    <property type="molecule type" value="Genomic_DNA"/>
</dbReference>
<organism evidence="2 3">
    <name type="scientific">Metabacillus litoralis</name>
    <dbReference type="NCBI Taxonomy" id="152268"/>
    <lineage>
        <taxon>Bacteria</taxon>
        <taxon>Bacillati</taxon>
        <taxon>Bacillota</taxon>
        <taxon>Bacilli</taxon>
        <taxon>Bacillales</taxon>
        <taxon>Bacillaceae</taxon>
        <taxon>Metabacillus</taxon>
    </lineage>
</organism>
<accession>A0A179T5A5</accession>
<dbReference type="STRING" id="152268.A6K24_00875"/>
<keyword evidence="3" id="KW-1185">Reference proteome</keyword>
<evidence type="ECO:0000313" key="3">
    <source>
        <dbReference type="Proteomes" id="UP000078534"/>
    </source>
</evidence>
<proteinExistence type="predicted"/>
<keyword evidence="1" id="KW-0472">Membrane</keyword>
<dbReference type="AlphaFoldDB" id="A0A179T5A5"/>
<protein>
    <submittedName>
        <fullName evidence="2">Uncharacterized protein</fullName>
    </submittedName>
</protein>
<keyword evidence="1" id="KW-0812">Transmembrane</keyword>
<gene>
    <name evidence="2" type="ORF">A6K24_00875</name>
</gene>
<name>A0A179T5A5_9BACI</name>
<sequence length="163" mass="19159">MDKYTKQVAFSLATLILPWLTVPFMGKRNILRFLPVASFINLFLSVFCLISNRKKWWKTKNPLSPGPVDFTYILGPYFVATLWIFKLTFGNFPKYLITNMVLNIFNAFLLPPIGRKFGIIKFKLMKHTTWYFICISLSIIIYGYQHFVEQSINKNQDEIKKTL</sequence>
<reference evidence="3" key="1">
    <citation type="submission" date="2016-04" db="EMBL/GenBank/DDBJ databases">
        <authorList>
            <person name="Lyu Z."/>
            <person name="Lyu W."/>
        </authorList>
    </citation>
    <scope>NUCLEOTIDE SEQUENCE [LARGE SCALE GENOMIC DNA]</scope>
    <source>
        <strain evidence="3">C44</strain>
    </source>
</reference>
<feature type="transmembrane region" description="Helical" evidence="1">
    <location>
        <begin position="30"/>
        <end position="50"/>
    </location>
</feature>
<feature type="transmembrane region" description="Helical" evidence="1">
    <location>
        <begin position="7"/>
        <end position="24"/>
    </location>
</feature>
<feature type="transmembrane region" description="Helical" evidence="1">
    <location>
        <begin position="129"/>
        <end position="147"/>
    </location>
</feature>
<keyword evidence="1" id="KW-1133">Transmembrane helix</keyword>